<dbReference type="EMBL" id="JAPFFL010000001">
    <property type="protein sequence ID" value="KAJ6749947.1"/>
    <property type="molecule type" value="Genomic_DNA"/>
</dbReference>
<accession>A0A9Q0VK65</accession>
<dbReference type="Proteomes" id="UP001151529">
    <property type="component" value="Chromosome 16"/>
</dbReference>
<name>A0A9Q0VK65_SALVM</name>
<evidence type="ECO:0000313" key="1">
    <source>
        <dbReference type="EMBL" id="KAJ6749947.1"/>
    </source>
</evidence>
<reference evidence="1" key="2">
    <citation type="journal article" date="2023" name="Int. J. Mol. Sci.">
        <title>De Novo Assembly and Annotation of 11 Diverse Shrub Willow (Salix) Genomes Reveals Novel Gene Organization in Sex-Linked Regions.</title>
        <authorList>
            <person name="Hyden B."/>
            <person name="Feng K."/>
            <person name="Yates T.B."/>
            <person name="Jawdy S."/>
            <person name="Cereghino C."/>
            <person name="Smart L.B."/>
            <person name="Muchero W."/>
        </authorList>
    </citation>
    <scope>NUCLEOTIDE SEQUENCE [LARGE SCALE GENOMIC DNA]</scope>
    <source>
        <tissue evidence="1">Shoot tip</tissue>
    </source>
</reference>
<organism evidence="1 2">
    <name type="scientific">Salix viminalis</name>
    <name type="common">Common osier</name>
    <name type="synonym">Basket willow</name>
    <dbReference type="NCBI Taxonomy" id="40686"/>
    <lineage>
        <taxon>Eukaryota</taxon>
        <taxon>Viridiplantae</taxon>
        <taxon>Streptophyta</taxon>
        <taxon>Embryophyta</taxon>
        <taxon>Tracheophyta</taxon>
        <taxon>Spermatophyta</taxon>
        <taxon>Magnoliopsida</taxon>
        <taxon>eudicotyledons</taxon>
        <taxon>Gunneridae</taxon>
        <taxon>Pentapetalae</taxon>
        <taxon>rosids</taxon>
        <taxon>fabids</taxon>
        <taxon>Malpighiales</taxon>
        <taxon>Salicaceae</taxon>
        <taxon>Saliceae</taxon>
        <taxon>Salix</taxon>
    </lineage>
</organism>
<dbReference type="AlphaFoldDB" id="A0A9Q0VK65"/>
<comment type="caution">
    <text evidence="1">The sequence shown here is derived from an EMBL/GenBank/DDBJ whole genome shotgun (WGS) entry which is preliminary data.</text>
</comment>
<reference evidence="1" key="1">
    <citation type="submission" date="2022-11" db="EMBL/GenBank/DDBJ databases">
        <authorList>
            <person name="Hyden B.L."/>
            <person name="Feng K."/>
            <person name="Yates T."/>
            <person name="Jawdy S."/>
            <person name="Smart L.B."/>
            <person name="Muchero W."/>
        </authorList>
    </citation>
    <scope>NUCLEOTIDE SEQUENCE</scope>
    <source>
        <tissue evidence="1">Shoot tip</tissue>
    </source>
</reference>
<evidence type="ECO:0000313" key="2">
    <source>
        <dbReference type="Proteomes" id="UP001151529"/>
    </source>
</evidence>
<gene>
    <name evidence="1" type="ORF">OIU85_000563</name>
</gene>
<sequence>MENGWFEDEGCCVGLLVCEDMDMGAQVKGFGVAQSGGTGFGLGLIKVVEMGVGGCVQNTGCCGGLRWRCGGEWLSELEERCFLFFLVIHDGLGSVCTERGMWSGHSDTVATELVKETGLGLVLLLEVGKRKMAGQE</sequence>
<proteinExistence type="predicted"/>
<protein>
    <submittedName>
        <fullName evidence="1">Uncharacterized protein</fullName>
    </submittedName>
</protein>
<keyword evidence="2" id="KW-1185">Reference proteome</keyword>